<sequence length="81" mass="9280">SIPIRDEPKTRCVYLPLGSRWYDFWTETIHEGGQTNVASASLDTLPIFVREGSIIPMTQVMQYVDEVTDAPYEIRIYRGAD</sequence>
<dbReference type="InterPro" id="IPR013780">
    <property type="entry name" value="Glyco_hydro_b"/>
</dbReference>
<dbReference type="InterPro" id="IPR048395">
    <property type="entry name" value="Glyco_hydro_31_C"/>
</dbReference>
<organism evidence="2 3">
    <name type="scientific">Rotaria magnacalcarata</name>
    <dbReference type="NCBI Taxonomy" id="392030"/>
    <lineage>
        <taxon>Eukaryota</taxon>
        <taxon>Metazoa</taxon>
        <taxon>Spiralia</taxon>
        <taxon>Gnathifera</taxon>
        <taxon>Rotifera</taxon>
        <taxon>Eurotatoria</taxon>
        <taxon>Bdelloidea</taxon>
        <taxon>Philodinida</taxon>
        <taxon>Philodinidae</taxon>
        <taxon>Rotaria</taxon>
    </lineage>
</organism>
<feature type="non-terminal residue" evidence="2">
    <location>
        <position position="1"/>
    </location>
</feature>
<dbReference type="Proteomes" id="UP000681720">
    <property type="component" value="Unassembled WGS sequence"/>
</dbReference>
<dbReference type="InterPro" id="IPR051816">
    <property type="entry name" value="Glycosyl_Hydrolase_31"/>
</dbReference>
<dbReference type="PANTHER" id="PTHR43863">
    <property type="entry name" value="HYDROLASE, PUTATIVE (AFU_ORTHOLOGUE AFUA_1G03140)-RELATED"/>
    <property type="match status" value="1"/>
</dbReference>
<proteinExistence type="predicted"/>
<comment type="caution">
    <text evidence="2">The sequence shown here is derived from an EMBL/GenBank/DDBJ whole genome shotgun (WGS) entry which is preliminary data.</text>
</comment>
<gene>
    <name evidence="2" type="ORF">GIL414_LOCUS50107</name>
</gene>
<dbReference type="EMBL" id="CAJOBJ010166220">
    <property type="protein sequence ID" value="CAF4865588.1"/>
    <property type="molecule type" value="Genomic_DNA"/>
</dbReference>
<evidence type="ECO:0000259" key="1">
    <source>
        <dbReference type="Pfam" id="PF21365"/>
    </source>
</evidence>
<evidence type="ECO:0000313" key="2">
    <source>
        <dbReference type="EMBL" id="CAF4865588.1"/>
    </source>
</evidence>
<name>A0A8S3CCR8_9BILA</name>
<dbReference type="SUPFAM" id="SSF51011">
    <property type="entry name" value="Glycosyl hydrolase domain"/>
    <property type="match status" value="1"/>
</dbReference>
<dbReference type="PANTHER" id="PTHR43863:SF2">
    <property type="entry name" value="MALTASE-GLUCOAMYLASE"/>
    <property type="match status" value="1"/>
</dbReference>
<dbReference type="AlphaFoldDB" id="A0A8S3CCR8"/>
<feature type="domain" description="Glycosyl hydrolase family 31 C-terminal" evidence="1">
    <location>
        <begin position="4"/>
        <end position="55"/>
    </location>
</feature>
<dbReference type="Gene3D" id="2.60.40.1180">
    <property type="entry name" value="Golgi alpha-mannosidase II"/>
    <property type="match status" value="2"/>
</dbReference>
<reference evidence="2" key="1">
    <citation type="submission" date="2021-02" db="EMBL/GenBank/DDBJ databases">
        <authorList>
            <person name="Nowell W R."/>
        </authorList>
    </citation>
    <scope>NUCLEOTIDE SEQUENCE</scope>
</reference>
<accession>A0A8S3CCR8</accession>
<protein>
    <recommendedName>
        <fullName evidence="1">Glycosyl hydrolase family 31 C-terminal domain-containing protein</fullName>
    </recommendedName>
</protein>
<dbReference type="Pfam" id="PF21365">
    <property type="entry name" value="Glyco_hydro_31_3rd"/>
    <property type="match status" value="1"/>
</dbReference>
<evidence type="ECO:0000313" key="3">
    <source>
        <dbReference type="Proteomes" id="UP000681720"/>
    </source>
</evidence>
<feature type="non-terminal residue" evidence="2">
    <location>
        <position position="81"/>
    </location>
</feature>